<gene>
    <name evidence="1" type="ORF">HMPREF1094_01172</name>
</gene>
<proteinExistence type="predicted"/>
<evidence type="ECO:0000313" key="1">
    <source>
        <dbReference type="EMBL" id="ENY88720.1"/>
    </source>
</evidence>
<accession>N9VDQ3</accession>
<organism evidence="1 2">
    <name type="scientific">[Clostridium] innocuum 2959</name>
    <dbReference type="NCBI Taxonomy" id="999413"/>
    <lineage>
        <taxon>Bacteria</taxon>
        <taxon>Bacillati</taxon>
        <taxon>Bacillota</taxon>
        <taxon>Clostridia</taxon>
        <taxon>Eubacteriales</taxon>
        <taxon>Clostridiaceae</taxon>
        <taxon>Clostridium</taxon>
    </lineage>
</organism>
<dbReference type="AlphaFoldDB" id="N9VDQ3"/>
<dbReference type="PATRIC" id="fig|999413.4.peg.1230"/>
<evidence type="ECO:0000313" key="2">
    <source>
        <dbReference type="Proteomes" id="UP000013051"/>
    </source>
</evidence>
<sequence>MKVIYKQTSMRSVFLFVKARNKFIYEASLAKRMKFMVKLFK</sequence>
<keyword evidence="2" id="KW-1185">Reference proteome</keyword>
<dbReference type="Proteomes" id="UP000013051">
    <property type="component" value="Unassembled WGS sequence"/>
</dbReference>
<dbReference type="EMBL" id="AGYV01000001">
    <property type="protein sequence ID" value="ENY88720.1"/>
    <property type="molecule type" value="Genomic_DNA"/>
</dbReference>
<protein>
    <submittedName>
        <fullName evidence="1">Uncharacterized protein</fullName>
    </submittedName>
</protein>
<name>N9VDQ3_CLOIN</name>
<reference evidence="1 2" key="1">
    <citation type="submission" date="2013-01" db="EMBL/GenBank/DDBJ databases">
        <title>The Genome Sequence of Clostridium innocuum 2959.</title>
        <authorList>
            <consortium name="The Broad Institute Genome Sequencing Platform"/>
            <person name="Earl A."/>
            <person name="Ward D."/>
            <person name="Feldgarden M."/>
            <person name="Gevers D."/>
            <person name="Courvalin P."/>
            <person name="Lambert T."/>
            <person name="Walker B."/>
            <person name="Young S.K."/>
            <person name="Zeng Q."/>
            <person name="Gargeya S."/>
            <person name="Fitzgerald M."/>
            <person name="Haas B."/>
            <person name="Abouelleil A."/>
            <person name="Alvarado L."/>
            <person name="Arachchi H.M."/>
            <person name="Berlin A.M."/>
            <person name="Chapman S.B."/>
            <person name="Dewar J."/>
            <person name="Goldberg J."/>
            <person name="Griggs A."/>
            <person name="Gujja S."/>
            <person name="Hansen M."/>
            <person name="Howarth C."/>
            <person name="Imamovic A."/>
            <person name="Larimer J."/>
            <person name="McCowan C."/>
            <person name="Murphy C."/>
            <person name="Neiman D."/>
            <person name="Pearson M."/>
            <person name="Priest M."/>
            <person name="Roberts A."/>
            <person name="Saif S."/>
            <person name="Shea T."/>
            <person name="Sisk P."/>
            <person name="Sykes S."/>
            <person name="Wortman J."/>
            <person name="Nusbaum C."/>
            <person name="Birren B."/>
        </authorList>
    </citation>
    <scope>NUCLEOTIDE SEQUENCE [LARGE SCALE GENOMIC DNA]</scope>
    <source>
        <strain evidence="1 2">2959</strain>
    </source>
</reference>
<comment type="caution">
    <text evidence="1">The sequence shown here is derived from an EMBL/GenBank/DDBJ whole genome shotgun (WGS) entry which is preliminary data.</text>
</comment>
<dbReference type="HOGENOM" id="CLU_3268041_0_0_9"/>